<dbReference type="KEGG" id="bot:CIT37_29160"/>
<dbReference type="GeneID" id="92966708"/>
<evidence type="ECO:0000313" key="1">
    <source>
        <dbReference type="EMBL" id="AWL95756.1"/>
    </source>
</evidence>
<reference evidence="1 2" key="2">
    <citation type="journal article" date="2017" name="Syst. Appl. Microbiol.">
        <title>Soybeans inoculated with root zone soils of Canadian native legumes harbour diverse and novel Bradyrhizobium spp. that possess agricultural potential.</title>
        <authorList>
            <person name="Bromfield E.S.P."/>
            <person name="Cloutier S."/>
            <person name="Tambong J.T."/>
            <person name="Tran Thi T.V."/>
        </authorList>
    </citation>
    <scope>NUCLEOTIDE SEQUENCE [LARGE SCALE GENOMIC DNA]</scope>
    <source>
        <strain evidence="1 2">OO99</strain>
    </source>
</reference>
<dbReference type="EMBL" id="CP029425">
    <property type="protein sequence ID" value="AWL95756.1"/>
    <property type="molecule type" value="Genomic_DNA"/>
</dbReference>
<dbReference type="AlphaFoldDB" id="A0A2U8PDD9"/>
<gene>
    <name evidence="1" type="ORF">CIT37_29160</name>
</gene>
<dbReference type="RefSeq" id="WP_095425305.1">
    <property type="nucleotide sequence ID" value="NZ_CP029425.2"/>
</dbReference>
<dbReference type="Proteomes" id="UP000215703">
    <property type="component" value="Chromosome"/>
</dbReference>
<reference evidence="1 2" key="1">
    <citation type="journal article" date="2014" name="Int. J. Syst. Evol. Microbiol.">
        <title>Bradyrhizobium ottawaense sp. nov., a symbiotic nitrogen fixing bacterium from root nodules of soybeans in Canada.</title>
        <authorList>
            <person name="Yu X."/>
            <person name="Cloutier S."/>
            <person name="Tambong J.T."/>
            <person name="Bromfield E.S."/>
        </authorList>
    </citation>
    <scope>NUCLEOTIDE SEQUENCE [LARGE SCALE GENOMIC DNA]</scope>
    <source>
        <strain evidence="1 2">OO99</strain>
    </source>
</reference>
<accession>A0A2U8PDD9</accession>
<proteinExistence type="predicted"/>
<name>A0A2U8PDD9_9BRAD</name>
<protein>
    <submittedName>
        <fullName evidence="1">Uncharacterized protein</fullName>
    </submittedName>
</protein>
<organism evidence="1 2">
    <name type="scientific">Bradyrhizobium ottawaense</name>
    <dbReference type="NCBI Taxonomy" id="931866"/>
    <lineage>
        <taxon>Bacteria</taxon>
        <taxon>Pseudomonadati</taxon>
        <taxon>Pseudomonadota</taxon>
        <taxon>Alphaproteobacteria</taxon>
        <taxon>Hyphomicrobiales</taxon>
        <taxon>Nitrobacteraceae</taxon>
        <taxon>Bradyrhizobium</taxon>
    </lineage>
</organism>
<evidence type="ECO:0000313" key="2">
    <source>
        <dbReference type="Proteomes" id="UP000215703"/>
    </source>
</evidence>
<sequence length="83" mass="8950">MTLQQIVLDFEAAALRAVASGGSPSDVERARDDAVERLRELKTGADSDLLEAIFSAALEIDTKSTMAKQTIGTVDKQRKASNR</sequence>